<accession>A0A1I6VD30</accession>
<dbReference type="RefSeq" id="WP_175496593.1">
    <property type="nucleotide sequence ID" value="NZ_FPAG01000009.1"/>
</dbReference>
<dbReference type="EMBL" id="FPAG01000009">
    <property type="protein sequence ID" value="SFT11555.1"/>
    <property type="molecule type" value="Genomic_DNA"/>
</dbReference>
<protein>
    <submittedName>
        <fullName evidence="2">Protein TonB</fullName>
    </submittedName>
</protein>
<dbReference type="SUPFAM" id="SSF74653">
    <property type="entry name" value="TolA/TonB C-terminal domain"/>
    <property type="match status" value="1"/>
</dbReference>
<evidence type="ECO:0000313" key="3">
    <source>
        <dbReference type="Proteomes" id="UP000183209"/>
    </source>
</evidence>
<feature type="domain" description="TonB C-terminal" evidence="1">
    <location>
        <begin position="202"/>
        <end position="259"/>
    </location>
</feature>
<gene>
    <name evidence="2" type="ORF">SAMN04487906_3003</name>
</gene>
<dbReference type="Gene3D" id="3.30.1150.10">
    <property type="match status" value="1"/>
</dbReference>
<name>A0A1I6VD30_9FLAO</name>
<dbReference type="Pfam" id="PF03544">
    <property type="entry name" value="TonB_C"/>
    <property type="match status" value="1"/>
</dbReference>
<dbReference type="InterPro" id="IPR037682">
    <property type="entry name" value="TonB_C"/>
</dbReference>
<organism evidence="2 3">
    <name type="scientific">Zhouia amylolytica</name>
    <dbReference type="NCBI Taxonomy" id="376730"/>
    <lineage>
        <taxon>Bacteria</taxon>
        <taxon>Pseudomonadati</taxon>
        <taxon>Bacteroidota</taxon>
        <taxon>Flavobacteriia</taxon>
        <taxon>Flavobacteriales</taxon>
        <taxon>Flavobacteriaceae</taxon>
        <taxon>Zhouia</taxon>
    </lineage>
</organism>
<sequence>METNTNNLNESRGSDSRLRKYSKHDANLPKNEVLRFQIGLVISLAVAYFAIEATFAVTSYVNTEPVVIEEDQTYEMTEFKVEQEVKEKIQPQKQTVKLIDDIKVVDDKTVVDQDEEFKNEKEPVEDLNTDDIVYEDPDEIEMPVVAWDKVEIVPVFPGCETLQSNKERRECMSDAINKIVQRNFDTSIAGEYGLEGIQRIYAQFKINQEGQVEEIKIRAPHKVLEEEAERVIKLIPQMTPGKQRNKDVSVIFLKPIVFKVQ</sequence>
<evidence type="ECO:0000313" key="2">
    <source>
        <dbReference type="EMBL" id="SFT11555.1"/>
    </source>
</evidence>
<dbReference type="AlphaFoldDB" id="A0A1I6VD30"/>
<reference evidence="2 3" key="1">
    <citation type="submission" date="2016-10" db="EMBL/GenBank/DDBJ databases">
        <authorList>
            <person name="de Groot N.N."/>
        </authorList>
    </citation>
    <scope>NUCLEOTIDE SEQUENCE [LARGE SCALE GENOMIC DNA]</scope>
    <source>
        <strain evidence="2 3">CGMCC 1.6114</strain>
    </source>
</reference>
<dbReference type="GO" id="GO:0055085">
    <property type="term" value="P:transmembrane transport"/>
    <property type="evidence" value="ECO:0007669"/>
    <property type="project" value="InterPro"/>
</dbReference>
<evidence type="ECO:0000259" key="1">
    <source>
        <dbReference type="Pfam" id="PF03544"/>
    </source>
</evidence>
<dbReference type="Proteomes" id="UP000183209">
    <property type="component" value="Unassembled WGS sequence"/>
</dbReference>
<proteinExistence type="predicted"/>